<keyword evidence="1" id="KW-0812">Transmembrane</keyword>
<reference evidence="2 3" key="1">
    <citation type="submission" date="2021-01" db="EMBL/GenBank/DDBJ databases">
        <title>Genomic Encyclopedia of Type Strains, Phase IV (KMG-IV): sequencing the most valuable type-strain genomes for metagenomic binning, comparative biology and taxonomic classification.</title>
        <authorList>
            <person name="Goeker M."/>
        </authorList>
    </citation>
    <scope>NUCLEOTIDE SEQUENCE [LARGE SCALE GENOMIC DNA]</scope>
    <source>
        <strain evidence="2 3">DSM 100968</strain>
    </source>
</reference>
<organism evidence="2 3">
    <name type="scientific">Sporolactobacillus spathodeae</name>
    <dbReference type="NCBI Taxonomy" id="1465502"/>
    <lineage>
        <taxon>Bacteria</taxon>
        <taxon>Bacillati</taxon>
        <taxon>Bacillota</taxon>
        <taxon>Bacilli</taxon>
        <taxon>Bacillales</taxon>
        <taxon>Sporolactobacillaceae</taxon>
        <taxon>Sporolactobacillus</taxon>
    </lineage>
</organism>
<keyword evidence="1" id="KW-0472">Membrane</keyword>
<evidence type="ECO:0000313" key="3">
    <source>
        <dbReference type="Proteomes" id="UP000823201"/>
    </source>
</evidence>
<comment type="caution">
    <text evidence="2">The sequence shown here is derived from an EMBL/GenBank/DDBJ whole genome shotgun (WGS) entry which is preliminary data.</text>
</comment>
<gene>
    <name evidence="2" type="ORF">JOC27_000084</name>
</gene>
<dbReference type="EMBL" id="JAFBEV010000001">
    <property type="protein sequence ID" value="MBM7656648.1"/>
    <property type="molecule type" value="Genomic_DNA"/>
</dbReference>
<evidence type="ECO:0000256" key="1">
    <source>
        <dbReference type="SAM" id="Phobius"/>
    </source>
</evidence>
<dbReference type="Proteomes" id="UP000823201">
    <property type="component" value="Unassembled WGS sequence"/>
</dbReference>
<feature type="transmembrane region" description="Helical" evidence="1">
    <location>
        <begin position="44"/>
        <end position="67"/>
    </location>
</feature>
<sequence length="94" mass="10748">MLLSYPSFAEGVILIAIGLFILIGTIRFHPFVFQPKVRRLSRKFFISAAVMIMLAGVYLLLLPWLLGMMGADYWILFAMGIFACFMLLIRLLML</sequence>
<proteinExistence type="predicted"/>
<dbReference type="RefSeq" id="WP_205005012.1">
    <property type="nucleotide sequence ID" value="NZ_CBCRXA010000001.1"/>
</dbReference>
<accession>A0ABS2Q4E5</accession>
<evidence type="ECO:0000313" key="2">
    <source>
        <dbReference type="EMBL" id="MBM7656648.1"/>
    </source>
</evidence>
<feature type="transmembrane region" description="Helical" evidence="1">
    <location>
        <begin position="73"/>
        <end position="93"/>
    </location>
</feature>
<feature type="transmembrane region" description="Helical" evidence="1">
    <location>
        <begin position="12"/>
        <end position="32"/>
    </location>
</feature>
<name>A0ABS2Q4E5_9BACL</name>
<keyword evidence="3" id="KW-1185">Reference proteome</keyword>
<keyword evidence="1" id="KW-1133">Transmembrane helix</keyword>
<protein>
    <submittedName>
        <fullName evidence="2">Uncharacterized protein</fullName>
    </submittedName>
</protein>